<dbReference type="InterPro" id="IPR050758">
    <property type="entry name" value="Znf_C2H2-type"/>
</dbReference>
<evidence type="ECO:0000256" key="1">
    <source>
        <dbReference type="ARBA" id="ARBA00004123"/>
    </source>
</evidence>
<sequence length="239" mass="28375">KAVTDDDVHINFTQEEWNLLDPSQKNLYKYMMLEIYCNLTTLNMLVQECIECGKAFICFDYACRIERNNSGKKLLVHPQCVKTLAYDSQLQRNERTHDSEKPYKSNQWHKTFAPNNCRQMHKRTHTEEKPCEYNQTHSEEKSYACSQCAKAFGEPHTLQLHKRTHTGEKPYECNQCEHILVRNPLNVISVVRPLVKTMLFKGIEEHTWVQNSMHEISLEKSFHVLFIFKCRKEHRLERN</sequence>
<keyword evidence="5" id="KW-0862">Zinc</keyword>
<dbReference type="InterPro" id="IPR013087">
    <property type="entry name" value="Znf_C2H2_type"/>
</dbReference>
<proteinExistence type="predicted"/>
<feature type="domain" description="C2H2-type" evidence="8">
    <location>
        <begin position="143"/>
        <end position="170"/>
    </location>
</feature>
<evidence type="ECO:0000313" key="10">
    <source>
        <dbReference type="EMBL" id="KAK7799128.1"/>
    </source>
</evidence>
<dbReference type="CDD" id="cd07765">
    <property type="entry name" value="KRAB_A-box"/>
    <property type="match status" value="1"/>
</dbReference>
<feature type="domain" description="C2H2-type" evidence="8">
    <location>
        <begin position="61"/>
        <end position="102"/>
    </location>
</feature>
<accession>A0AAW0H8X4</accession>
<keyword evidence="2" id="KW-0479">Metal-binding</keyword>
<keyword evidence="3" id="KW-0677">Repeat</keyword>
<dbReference type="GO" id="GO:0006355">
    <property type="term" value="P:regulation of DNA-templated transcription"/>
    <property type="evidence" value="ECO:0007669"/>
    <property type="project" value="InterPro"/>
</dbReference>
<dbReference type="GO" id="GO:0005634">
    <property type="term" value="C:nucleus"/>
    <property type="evidence" value="ECO:0007669"/>
    <property type="project" value="UniProtKB-SubCell"/>
</dbReference>
<name>A0AAW0H8X4_MYOGA</name>
<feature type="domain" description="KRAB" evidence="9">
    <location>
        <begin position="3"/>
        <end position="84"/>
    </location>
</feature>
<dbReference type="PROSITE" id="PS50157">
    <property type="entry name" value="ZINC_FINGER_C2H2_2"/>
    <property type="match status" value="2"/>
</dbReference>
<protein>
    <submittedName>
        <fullName evidence="10">Uncharacterized protein</fullName>
    </submittedName>
</protein>
<feature type="non-terminal residue" evidence="10">
    <location>
        <position position="1"/>
    </location>
</feature>
<dbReference type="InterPro" id="IPR036051">
    <property type="entry name" value="KRAB_dom_sf"/>
</dbReference>
<dbReference type="GO" id="GO:0008270">
    <property type="term" value="F:zinc ion binding"/>
    <property type="evidence" value="ECO:0007669"/>
    <property type="project" value="UniProtKB-KW"/>
</dbReference>
<dbReference type="Gene3D" id="6.10.140.140">
    <property type="match status" value="1"/>
</dbReference>
<reference evidence="10 11" key="1">
    <citation type="journal article" date="2023" name="bioRxiv">
        <title>Conserved and derived expression patterns and positive selection on dental genes reveal complex evolutionary context of ever-growing rodent molars.</title>
        <authorList>
            <person name="Calamari Z.T."/>
            <person name="Song A."/>
            <person name="Cohen E."/>
            <person name="Akter M."/>
            <person name="Roy R.D."/>
            <person name="Hallikas O."/>
            <person name="Christensen M.M."/>
            <person name="Li P."/>
            <person name="Marangoni P."/>
            <person name="Jernvall J."/>
            <person name="Klein O.D."/>
        </authorList>
    </citation>
    <scope>NUCLEOTIDE SEQUENCE [LARGE SCALE GENOMIC DNA]</scope>
    <source>
        <strain evidence="10">V071</strain>
    </source>
</reference>
<evidence type="ECO:0000256" key="2">
    <source>
        <dbReference type="ARBA" id="ARBA00022723"/>
    </source>
</evidence>
<keyword evidence="11" id="KW-1185">Reference proteome</keyword>
<dbReference type="PROSITE" id="PS00028">
    <property type="entry name" value="ZINC_FINGER_C2H2_1"/>
    <property type="match status" value="1"/>
</dbReference>
<dbReference type="AlphaFoldDB" id="A0AAW0H8X4"/>
<evidence type="ECO:0000256" key="4">
    <source>
        <dbReference type="ARBA" id="ARBA00022771"/>
    </source>
</evidence>
<evidence type="ECO:0000259" key="9">
    <source>
        <dbReference type="PROSITE" id="PS50805"/>
    </source>
</evidence>
<evidence type="ECO:0000259" key="8">
    <source>
        <dbReference type="PROSITE" id="PS50157"/>
    </source>
</evidence>
<dbReference type="SUPFAM" id="SSF57667">
    <property type="entry name" value="beta-beta-alpha zinc fingers"/>
    <property type="match status" value="2"/>
</dbReference>
<evidence type="ECO:0000256" key="3">
    <source>
        <dbReference type="ARBA" id="ARBA00022737"/>
    </source>
</evidence>
<dbReference type="SMART" id="SM00349">
    <property type="entry name" value="KRAB"/>
    <property type="match status" value="1"/>
</dbReference>
<comment type="caution">
    <text evidence="10">The sequence shown here is derived from an EMBL/GenBank/DDBJ whole genome shotgun (WGS) entry which is preliminary data.</text>
</comment>
<gene>
    <name evidence="10" type="ORF">U0070_009146</name>
</gene>
<dbReference type="PROSITE" id="PS50805">
    <property type="entry name" value="KRAB"/>
    <property type="match status" value="1"/>
</dbReference>
<keyword evidence="6" id="KW-0539">Nucleus</keyword>
<dbReference type="InterPro" id="IPR036236">
    <property type="entry name" value="Znf_C2H2_sf"/>
</dbReference>
<dbReference type="EMBL" id="JBBHLL010000637">
    <property type="protein sequence ID" value="KAK7799128.1"/>
    <property type="molecule type" value="Genomic_DNA"/>
</dbReference>
<keyword evidence="4 7" id="KW-0863">Zinc-finger</keyword>
<evidence type="ECO:0000313" key="11">
    <source>
        <dbReference type="Proteomes" id="UP001488838"/>
    </source>
</evidence>
<dbReference type="Pfam" id="PF01352">
    <property type="entry name" value="KRAB"/>
    <property type="match status" value="1"/>
</dbReference>
<organism evidence="10 11">
    <name type="scientific">Myodes glareolus</name>
    <name type="common">Bank vole</name>
    <name type="synonym">Clethrionomys glareolus</name>
    <dbReference type="NCBI Taxonomy" id="447135"/>
    <lineage>
        <taxon>Eukaryota</taxon>
        <taxon>Metazoa</taxon>
        <taxon>Chordata</taxon>
        <taxon>Craniata</taxon>
        <taxon>Vertebrata</taxon>
        <taxon>Euteleostomi</taxon>
        <taxon>Mammalia</taxon>
        <taxon>Eutheria</taxon>
        <taxon>Euarchontoglires</taxon>
        <taxon>Glires</taxon>
        <taxon>Rodentia</taxon>
        <taxon>Myomorpha</taxon>
        <taxon>Muroidea</taxon>
        <taxon>Cricetidae</taxon>
        <taxon>Arvicolinae</taxon>
        <taxon>Myodes</taxon>
    </lineage>
</organism>
<dbReference type="PANTHER" id="PTHR23234">
    <property type="entry name" value="ZNF44 PROTEIN"/>
    <property type="match status" value="1"/>
</dbReference>
<comment type="subcellular location">
    <subcellularLocation>
        <location evidence="1">Nucleus</location>
    </subcellularLocation>
</comment>
<evidence type="ECO:0000256" key="7">
    <source>
        <dbReference type="PROSITE-ProRule" id="PRU00042"/>
    </source>
</evidence>
<dbReference type="Proteomes" id="UP001488838">
    <property type="component" value="Unassembled WGS sequence"/>
</dbReference>
<dbReference type="SUPFAM" id="SSF109640">
    <property type="entry name" value="KRAB domain (Kruppel-associated box)"/>
    <property type="match status" value="1"/>
</dbReference>
<dbReference type="InterPro" id="IPR001909">
    <property type="entry name" value="KRAB"/>
</dbReference>
<evidence type="ECO:0000256" key="5">
    <source>
        <dbReference type="ARBA" id="ARBA00022833"/>
    </source>
</evidence>
<dbReference type="Gene3D" id="3.30.160.60">
    <property type="entry name" value="Classic Zinc Finger"/>
    <property type="match status" value="2"/>
</dbReference>
<dbReference type="FunFam" id="3.30.160.60:FF:000139">
    <property type="entry name" value="zinc finger protein 1 homolog"/>
    <property type="match status" value="1"/>
</dbReference>
<evidence type="ECO:0000256" key="6">
    <source>
        <dbReference type="ARBA" id="ARBA00023242"/>
    </source>
</evidence>